<proteinExistence type="inferred from homology"/>
<dbReference type="PANTHER" id="PTHR13032:SF6">
    <property type="entry name" value="MITOCHONDRIAL IMPORT INNER MEMBRANE TRANSLOCASE SUBUNIT TIM21"/>
    <property type="match status" value="1"/>
</dbReference>
<protein>
    <recommendedName>
        <fullName evidence="8">Mitochondrial import inner membrane translocase subunit Tim21</fullName>
    </recommendedName>
</protein>
<dbReference type="OrthoDB" id="436405at2759"/>
<keyword evidence="10" id="KW-1185">Reference proteome</keyword>
<comment type="function">
    <text evidence="8">Essential component of the TIM23 complex, a complex that mediates the translocation of transit peptide-containing proteins across the mitochondrial inner membrane.</text>
</comment>
<evidence type="ECO:0000256" key="1">
    <source>
        <dbReference type="ARBA" id="ARBA00004304"/>
    </source>
</evidence>
<dbReference type="InParanoid" id="D8M9Z2"/>
<keyword evidence="8" id="KW-0811">Translocation</keyword>
<evidence type="ECO:0000256" key="4">
    <source>
        <dbReference type="ARBA" id="ARBA00022946"/>
    </source>
</evidence>
<name>D8M9Z2_BLAHO</name>
<dbReference type="InterPro" id="IPR038552">
    <property type="entry name" value="Tim21_IMS_sf"/>
</dbReference>
<reference evidence="9" key="1">
    <citation type="submission" date="2010-02" db="EMBL/GenBank/DDBJ databases">
        <title>Sequencing and annotation of the Blastocystis hominis genome.</title>
        <authorList>
            <person name="Wincker P."/>
        </authorList>
    </citation>
    <scope>NUCLEOTIDE SEQUENCE</scope>
    <source>
        <strain evidence="9">Singapore isolate B</strain>
    </source>
</reference>
<organism evidence="9">
    <name type="scientific">Blastocystis hominis</name>
    <dbReference type="NCBI Taxonomy" id="12968"/>
    <lineage>
        <taxon>Eukaryota</taxon>
        <taxon>Sar</taxon>
        <taxon>Stramenopiles</taxon>
        <taxon>Bigyra</taxon>
        <taxon>Opalozoa</taxon>
        <taxon>Opalinata</taxon>
        <taxon>Blastocystidae</taxon>
        <taxon>Blastocystis</taxon>
    </lineage>
</organism>
<keyword evidence="4" id="KW-0809">Transit peptide</keyword>
<comment type="subunit">
    <text evidence="8">Component of the TIM23 complex.</text>
</comment>
<dbReference type="InterPro" id="IPR013261">
    <property type="entry name" value="Tim21"/>
</dbReference>
<keyword evidence="7" id="KW-0472">Membrane</keyword>
<dbReference type="PANTHER" id="PTHR13032">
    <property type="entry name" value="MITOCHONDRIAL IMPORT INNER MEMBRANE TRANSLOCASE SUBUNIT TIM21"/>
    <property type="match status" value="1"/>
</dbReference>
<dbReference type="AlphaFoldDB" id="D8M9Z2"/>
<evidence type="ECO:0000313" key="9">
    <source>
        <dbReference type="EMBL" id="CBK24881.2"/>
    </source>
</evidence>
<dbReference type="Pfam" id="PF08294">
    <property type="entry name" value="TIM21"/>
    <property type="match status" value="1"/>
</dbReference>
<evidence type="ECO:0000256" key="3">
    <source>
        <dbReference type="ARBA" id="ARBA00022692"/>
    </source>
</evidence>
<keyword evidence="8" id="KW-0653">Protein transport</keyword>
<sequence length="243" mass="27401">MAVKMVRGAKKASKTAVYVFLGICGIVSAFAFIRDTIPSSLSATYVFNDALKIVTQDPDVKRCLGPNIKGYGRDYQGQYEGRRNQIDSCIYEDEDGMKHCRIKFNVQGKWGKGVVYAEKSKEMGTGEFLYLVFQDGRTGVVIGIIDNRVYLPLEKQQELIVSKLHMLKAVFLGARGQPETEKQLSMFGNLRDKVEFVDCTQNWELCKQMNPAVLPSWNIRGKMYAGVKELDDLEVMCQKIVGK</sequence>
<dbReference type="EMBL" id="FN668689">
    <property type="protein sequence ID" value="CBK24881.2"/>
    <property type="molecule type" value="Genomic_DNA"/>
</dbReference>
<evidence type="ECO:0000256" key="5">
    <source>
        <dbReference type="ARBA" id="ARBA00022989"/>
    </source>
</evidence>
<comment type="similarity">
    <text evidence="2 8">Belongs to the TIM21 family.</text>
</comment>
<keyword evidence="8" id="KW-0813">Transport</keyword>
<evidence type="ECO:0000256" key="8">
    <source>
        <dbReference type="RuleBase" id="RU367142"/>
    </source>
</evidence>
<evidence type="ECO:0000256" key="2">
    <source>
        <dbReference type="ARBA" id="ARBA00010867"/>
    </source>
</evidence>
<dbReference type="GeneID" id="24922964"/>
<evidence type="ECO:0000256" key="7">
    <source>
        <dbReference type="ARBA" id="ARBA00023136"/>
    </source>
</evidence>
<dbReference type="GO" id="GO:0030150">
    <property type="term" value="P:protein import into mitochondrial matrix"/>
    <property type="evidence" value="ECO:0007669"/>
    <property type="project" value="UniProtKB-UniRule"/>
</dbReference>
<comment type="subcellular location">
    <subcellularLocation>
        <location evidence="8">Mitochondrion inner membrane</location>
        <topology evidence="8">Single-pass membrane protein</topology>
    </subcellularLocation>
    <subcellularLocation>
        <location evidence="1">Mitochondrion membrane</location>
        <topology evidence="1">Single-pass membrane protein</topology>
    </subcellularLocation>
</comment>
<dbReference type="RefSeq" id="XP_012898929.1">
    <property type="nucleotide sequence ID" value="XM_013043475.1"/>
</dbReference>
<dbReference type="Proteomes" id="UP000008312">
    <property type="component" value="Unassembled WGS sequence"/>
</dbReference>
<evidence type="ECO:0000313" key="10">
    <source>
        <dbReference type="Proteomes" id="UP000008312"/>
    </source>
</evidence>
<accession>D8M9Z2</accession>
<keyword evidence="6 8" id="KW-0496">Mitochondrion</keyword>
<dbReference type="Gene3D" id="3.40.30.10">
    <property type="entry name" value="Glutaredoxin"/>
    <property type="match status" value="1"/>
</dbReference>
<keyword evidence="8" id="KW-0999">Mitochondrion inner membrane</keyword>
<evidence type="ECO:0000256" key="6">
    <source>
        <dbReference type="ARBA" id="ARBA00023128"/>
    </source>
</evidence>
<keyword evidence="5" id="KW-1133">Transmembrane helix</keyword>
<dbReference type="Gene3D" id="3.10.450.320">
    <property type="entry name" value="Mitochondrial import inner membrane translocase subunit Tim21"/>
    <property type="match status" value="1"/>
</dbReference>
<keyword evidence="3" id="KW-0812">Transmembrane</keyword>
<dbReference type="GO" id="GO:0005744">
    <property type="term" value="C:TIM23 mitochondrial import inner membrane translocase complex"/>
    <property type="evidence" value="ECO:0007669"/>
    <property type="project" value="UniProtKB-UniRule"/>
</dbReference>
<gene>
    <name evidence="9" type="ORF">GSBLH_T00006840001</name>
</gene>